<proteinExistence type="predicted"/>
<organism evidence="2 3">
    <name type="scientific">Paenibacillus baimaensis</name>
    <dbReference type="NCBI Taxonomy" id="2982185"/>
    <lineage>
        <taxon>Bacteria</taxon>
        <taxon>Bacillati</taxon>
        <taxon>Bacillota</taxon>
        <taxon>Bacilli</taxon>
        <taxon>Bacillales</taxon>
        <taxon>Paenibacillaceae</taxon>
        <taxon>Paenibacillus</taxon>
    </lineage>
</organism>
<dbReference type="Proteomes" id="UP001652445">
    <property type="component" value="Unassembled WGS sequence"/>
</dbReference>
<dbReference type="RefSeq" id="WP_262685950.1">
    <property type="nucleotide sequence ID" value="NZ_JAOQIO010000086.1"/>
</dbReference>
<feature type="domain" description="TniQ" evidence="1">
    <location>
        <begin position="17"/>
        <end position="132"/>
    </location>
</feature>
<comment type="caution">
    <text evidence="2">The sequence shown here is derived from an EMBL/GenBank/DDBJ whole genome shotgun (WGS) entry which is preliminary data.</text>
</comment>
<dbReference type="EMBL" id="JAOQIO010000086">
    <property type="protein sequence ID" value="MCU6794859.1"/>
    <property type="molecule type" value="Genomic_DNA"/>
</dbReference>
<accession>A0ABT2UMH9</accession>
<name>A0ABT2UMH9_9BACL</name>
<dbReference type="Pfam" id="PF06527">
    <property type="entry name" value="TniQ"/>
    <property type="match status" value="1"/>
</dbReference>
<evidence type="ECO:0000313" key="3">
    <source>
        <dbReference type="Proteomes" id="UP001652445"/>
    </source>
</evidence>
<evidence type="ECO:0000259" key="1">
    <source>
        <dbReference type="Pfam" id="PF06527"/>
    </source>
</evidence>
<gene>
    <name evidence="2" type="ORF">OB236_22355</name>
</gene>
<evidence type="ECO:0000313" key="2">
    <source>
        <dbReference type="EMBL" id="MCU6794859.1"/>
    </source>
</evidence>
<dbReference type="InterPro" id="IPR009492">
    <property type="entry name" value="TniQ"/>
</dbReference>
<protein>
    <submittedName>
        <fullName evidence="2">TniQ family protein</fullName>
    </submittedName>
</protein>
<keyword evidence="3" id="KW-1185">Reference proteome</keyword>
<sequence>MKENISQEQFSVRTPVIEGESLGGFIHRLAYDNGLLHIKGFAKRLGISLKEIDGNILGEDAYRKLSQLSGVSLEVLISMMSLNKSLDLLGPFFSKAFLTKYVRYCPVCIQDIQHHRTIWSYRHVGLCIEHQRILIEECPSCNKKISLASLVKGRCLGCYAKFTLLELSDEERRIVKAFLPSQIDYQTRITEFNNDEKSSFKLNFVEYFILAIYSFYLLEGMKNFVNSDNQVRIQIFHNRASRTTNMESHLRAIANVHWMYTNFPVNFYQVLDAHLLKERSLLYEQKGHFEELFKSCPYSEIKSFYESYWIEKYNEGIVRKDLSIFKSNKNLLERTTYLPKEQVKASFGIGLDRIRKFQGSHLQFSSYRKGDYIRHLVKRDEVKQIKTIQEKYISKKEASLILGVQTCSVDKIINANLLENYKSDLFRTPRLCKEDVYSLLTRCRGLMRTGLEVGIQFHKLLIQQSVNGLKVTDLLELTCKGKLHPYHYKHDGNMSDVYYDQLEIENLIVVFKERRMLEKGLSMQDVMGKLNVGENTMHAMAENELLPPDQIITLKNGKKRYYYQLSRIEQFMSQYISIEQAVIRYAISSYQLRKWIKEGKLQDVANRRFQHYILRREQVEALIKGRAS</sequence>
<reference evidence="2 3" key="1">
    <citation type="submission" date="2022-09" db="EMBL/GenBank/DDBJ databases">
        <authorList>
            <person name="Han X.L."/>
            <person name="Wang Q."/>
            <person name="Lu T."/>
        </authorList>
    </citation>
    <scope>NUCLEOTIDE SEQUENCE [LARGE SCALE GENOMIC DNA]</scope>
    <source>
        <strain evidence="2 3">WQ 127069</strain>
    </source>
</reference>